<keyword evidence="1" id="KW-0472">Membrane</keyword>
<evidence type="ECO:0008006" key="4">
    <source>
        <dbReference type="Google" id="ProtNLM"/>
    </source>
</evidence>
<keyword evidence="3" id="KW-1185">Reference proteome</keyword>
<dbReference type="RefSeq" id="WP_211039973.1">
    <property type="nucleotide sequence ID" value="NZ_JAELVF020000001.1"/>
</dbReference>
<feature type="transmembrane region" description="Helical" evidence="1">
    <location>
        <begin position="66"/>
        <end position="86"/>
    </location>
</feature>
<evidence type="ECO:0000256" key="1">
    <source>
        <dbReference type="SAM" id="Phobius"/>
    </source>
</evidence>
<feature type="transmembrane region" description="Helical" evidence="1">
    <location>
        <begin position="38"/>
        <end position="57"/>
    </location>
</feature>
<dbReference type="AlphaFoldDB" id="A0A949NAJ1"/>
<protein>
    <recommendedName>
        <fullName evidence="4">Integral membrane protein</fullName>
    </recommendedName>
</protein>
<keyword evidence="1" id="KW-0812">Transmembrane</keyword>
<comment type="caution">
    <text evidence="2">The sequence shown here is derived from an EMBL/GenBank/DDBJ whole genome shotgun (WGS) entry which is preliminary data.</text>
</comment>
<dbReference type="Proteomes" id="UP000694501">
    <property type="component" value="Unassembled WGS sequence"/>
</dbReference>
<name>A0A949NAJ1_9ACTN</name>
<accession>A0A949NAJ1</accession>
<sequence length="126" mass="13648">MGKGPGMLLMTLYGIFTVGATSRALYQLTTRFDEAPLAYTLSALAAVVYGFITVALVRGGERARRIAVGCCAAELVGVLVVGTWTVVDSGAFPDSTVWSTYGQGYLFIPLVLPVVGLYWLRRHRRD</sequence>
<dbReference type="EMBL" id="JAELVF020000001">
    <property type="protein sequence ID" value="MBU7599928.1"/>
    <property type="molecule type" value="Genomic_DNA"/>
</dbReference>
<feature type="transmembrane region" description="Helical" evidence="1">
    <location>
        <begin position="7"/>
        <end position="26"/>
    </location>
</feature>
<keyword evidence="1" id="KW-1133">Transmembrane helix</keyword>
<evidence type="ECO:0000313" key="2">
    <source>
        <dbReference type="EMBL" id="MBU7599928.1"/>
    </source>
</evidence>
<organism evidence="2 3">
    <name type="scientific">Streptomyces tardus</name>
    <dbReference type="NCBI Taxonomy" id="2780544"/>
    <lineage>
        <taxon>Bacteria</taxon>
        <taxon>Bacillati</taxon>
        <taxon>Actinomycetota</taxon>
        <taxon>Actinomycetes</taxon>
        <taxon>Kitasatosporales</taxon>
        <taxon>Streptomycetaceae</taxon>
        <taxon>Streptomyces</taxon>
    </lineage>
</organism>
<feature type="transmembrane region" description="Helical" evidence="1">
    <location>
        <begin position="98"/>
        <end position="120"/>
    </location>
</feature>
<proteinExistence type="predicted"/>
<reference evidence="2" key="1">
    <citation type="submission" date="2021-06" db="EMBL/GenBank/DDBJ databases">
        <title>Sequencing of actinobacteria type strains.</title>
        <authorList>
            <person name="Nguyen G.-S."/>
            <person name="Wentzel A."/>
        </authorList>
    </citation>
    <scope>NUCLEOTIDE SEQUENCE</scope>
    <source>
        <strain evidence="2">P38-E01</strain>
    </source>
</reference>
<gene>
    <name evidence="2" type="ORF">JGS22_020410</name>
</gene>
<evidence type="ECO:0000313" key="3">
    <source>
        <dbReference type="Proteomes" id="UP000694501"/>
    </source>
</evidence>